<proteinExistence type="predicted"/>
<evidence type="ECO:0000313" key="1">
    <source>
        <dbReference type="EMBL" id="EON99794.1"/>
    </source>
</evidence>
<dbReference type="EMBL" id="KB933129">
    <property type="protein sequence ID" value="EON99794.1"/>
    <property type="molecule type" value="Genomic_DNA"/>
</dbReference>
<dbReference type="Proteomes" id="UP000014074">
    <property type="component" value="Unassembled WGS sequence"/>
</dbReference>
<keyword evidence="2" id="KW-1185">Reference proteome</keyword>
<accession>R8BKG7</accession>
<protein>
    <submittedName>
        <fullName evidence="1">Uncharacterized protein</fullName>
    </submittedName>
</protein>
<sequence>MQLVEHYPSSADFLNTTNVSFETSFGSEESIQAPEDILSQFYEHSLAVYDEIPSSQLVPSSNEGDTSFASDESYSRYSGEATTSFIRPPLGNHGGEHLSDLEDIPNAAYLKSIEPATMTVNLIVGIISIAAPRTVKTRWGSTKTLVEVLVGDETKSGFSVTFWLPSESVAQSVLAGLRTQDVVLMQNVALNVFMKKVYGHSLRKDMTKVNLLYRKKLDSKDIAGHYSTSDMQSSKRAHPQLVKTQKVREWVLRFVGIESAPQQKTSRLRAWDRPPDDTQ</sequence>
<dbReference type="AlphaFoldDB" id="R8BKG7"/>
<name>R8BKG7_PHAM7</name>
<dbReference type="SUPFAM" id="SSF50249">
    <property type="entry name" value="Nucleic acid-binding proteins"/>
    <property type="match status" value="1"/>
</dbReference>
<evidence type="ECO:0000313" key="2">
    <source>
        <dbReference type="Proteomes" id="UP000014074"/>
    </source>
</evidence>
<dbReference type="RefSeq" id="XP_007915409.1">
    <property type="nucleotide sequence ID" value="XM_007917218.1"/>
</dbReference>
<dbReference type="Gene3D" id="2.40.50.140">
    <property type="entry name" value="Nucleic acid-binding proteins"/>
    <property type="match status" value="1"/>
</dbReference>
<dbReference type="eggNOG" id="ENOG502SD7X">
    <property type="taxonomic scope" value="Eukaryota"/>
</dbReference>
<organism evidence="1 2">
    <name type="scientific">Phaeoacremonium minimum (strain UCR-PA7)</name>
    <name type="common">Esca disease fungus</name>
    <name type="synonym">Togninia minima</name>
    <dbReference type="NCBI Taxonomy" id="1286976"/>
    <lineage>
        <taxon>Eukaryota</taxon>
        <taxon>Fungi</taxon>
        <taxon>Dikarya</taxon>
        <taxon>Ascomycota</taxon>
        <taxon>Pezizomycotina</taxon>
        <taxon>Sordariomycetes</taxon>
        <taxon>Sordariomycetidae</taxon>
        <taxon>Togniniales</taxon>
        <taxon>Togniniaceae</taxon>
        <taxon>Phaeoacremonium</taxon>
    </lineage>
</organism>
<dbReference type="HOGENOM" id="CLU_054588_0_0_1"/>
<gene>
    <name evidence="1" type="ORF">UCRPA7_4667</name>
</gene>
<dbReference type="GeneID" id="19325140"/>
<dbReference type="OrthoDB" id="5378679at2759"/>
<reference evidence="2" key="1">
    <citation type="journal article" date="2013" name="Genome Announc.">
        <title>Draft genome sequence of the ascomycete Phaeoacremonium aleophilum strain UCR-PA7, a causal agent of the esca disease complex in grapevines.</title>
        <authorList>
            <person name="Blanco-Ulate B."/>
            <person name="Rolshausen P."/>
            <person name="Cantu D."/>
        </authorList>
    </citation>
    <scope>NUCLEOTIDE SEQUENCE [LARGE SCALE GENOMIC DNA]</scope>
    <source>
        <strain evidence="2">UCR-PA7</strain>
    </source>
</reference>
<dbReference type="InterPro" id="IPR012340">
    <property type="entry name" value="NA-bd_OB-fold"/>
</dbReference>
<dbReference type="KEGG" id="tmn:UCRPA7_4667"/>